<dbReference type="GO" id="GO:0004674">
    <property type="term" value="F:protein serine/threonine kinase activity"/>
    <property type="evidence" value="ECO:0007669"/>
    <property type="project" value="UniProtKB-KW"/>
</dbReference>
<dbReference type="PROSITE" id="PS00107">
    <property type="entry name" value="PROTEIN_KINASE_ATP"/>
    <property type="match status" value="1"/>
</dbReference>
<sequence>MGWSQIQIRVDNHTNVEKKKREGRPNKRSEHLVGNHVKTRATAAREAAAVGVEPKQQKKPRLPTKKKKECLAKQYVVVISEAEEDKKQTEETGEETFKVAMADVQVGGSPQYKVERKLGKGGFGQVFVCHRVSGGTDRISGLGATEVALKFEHRNNKEVDLFFLGETILWVGVMECLKFIIKENKYITMLWSWTCWGLVFGMFGILMDKPREGRPNKRSEHLVGNHVKTRATAAREAAAVGVEPKQQKNPRLPTKKKKECLAKQYVVVISEAEEDKKQIEETGEETFKVAMADVQVGGSPQYKVERKLGKGGFGQVFVCHRVSDGTDRISGLSATEVALKFEHRNNKGCSYGPPYDWQV</sequence>
<evidence type="ECO:0000313" key="12">
    <source>
        <dbReference type="EMBL" id="CAI9303312.1"/>
    </source>
</evidence>
<dbReference type="GO" id="GO:0007346">
    <property type="term" value="P:regulation of mitotic cell cycle"/>
    <property type="evidence" value="ECO:0007669"/>
    <property type="project" value="TreeGrafter"/>
</dbReference>
<dbReference type="PANTHER" id="PTHR22984">
    <property type="entry name" value="SERINE/THREONINE-PROTEIN KINASE PIM"/>
    <property type="match status" value="1"/>
</dbReference>
<dbReference type="EC" id="2.7.11.1" evidence="2"/>
<feature type="binding site" evidence="10">
    <location>
        <position position="340"/>
    </location>
    <ligand>
        <name>ATP</name>
        <dbReference type="ChEBI" id="CHEBI:30616"/>
    </ligand>
</feature>
<keyword evidence="6" id="KW-0418">Kinase</keyword>
<proteinExistence type="predicted"/>
<evidence type="ECO:0000256" key="6">
    <source>
        <dbReference type="ARBA" id="ARBA00022777"/>
    </source>
</evidence>
<dbReference type="Proteomes" id="UP001177003">
    <property type="component" value="Chromosome 9"/>
</dbReference>
<dbReference type="InterPro" id="IPR011009">
    <property type="entry name" value="Kinase-like_dom_sf"/>
</dbReference>
<feature type="compositionally biased region" description="Basic and acidic residues" evidence="11">
    <location>
        <begin position="10"/>
        <end position="33"/>
    </location>
</feature>
<evidence type="ECO:0000256" key="10">
    <source>
        <dbReference type="PROSITE-ProRule" id="PRU10141"/>
    </source>
</evidence>
<keyword evidence="7 10" id="KW-0067">ATP-binding</keyword>
<dbReference type="PANTHER" id="PTHR22984:SF25">
    <property type="entry name" value="PROTEIN KINASE DOMAIN-CONTAINING PROTEIN"/>
    <property type="match status" value="1"/>
</dbReference>
<evidence type="ECO:0000256" key="7">
    <source>
        <dbReference type="ARBA" id="ARBA00022840"/>
    </source>
</evidence>
<dbReference type="GO" id="GO:0043657">
    <property type="term" value="C:host cell"/>
    <property type="evidence" value="ECO:0007669"/>
    <property type="project" value="UniProtKB-SubCell"/>
</dbReference>
<dbReference type="GO" id="GO:0005524">
    <property type="term" value="F:ATP binding"/>
    <property type="evidence" value="ECO:0007669"/>
    <property type="project" value="UniProtKB-UniRule"/>
</dbReference>
<evidence type="ECO:0000256" key="11">
    <source>
        <dbReference type="SAM" id="MobiDB-lite"/>
    </source>
</evidence>
<comment type="catalytic activity">
    <reaction evidence="8">
        <text>L-threonyl-[protein] + ATP = O-phospho-L-threonyl-[protein] + ADP + H(+)</text>
        <dbReference type="Rhea" id="RHEA:46608"/>
        <dbReference type="Rhea" id="RHEA-COMP:11060"/>
        <dbReference type="Rhea" id="RHEA-COMP:11605"/>
        <dbReference type="ChEBI" id="CHEBI:15378"/>
        <dbReference type="ChEBI" id="CHEBI:30013"/>
        <dbReference type="ChEBI" id="CHEBI:30616"/>
        <dbReference type="ChEBI" id="CHEBI:61977"/>
        <dbReference type="ChEBI" id="CHEBI:456216"/>
        <dbReference type="EC" id="2.7.11.1"/>
    </reaction>
</comment>
<reference evidence="12" key="1">
    <citation type="submission" date="2023-04" db="EMBL/GenBank/DDBJ databases">
        <authorList>
            <person name="Vijverberg K."/>
            <person name="Xiong W."/>
            <person name="Schranz E."/>
        </authorList>
    </citation>
    <scope>NUCLEOTIDE SEQUENCE</scope>
</reference>
<evidence type="ECO:0000256" key="9">
    <source>
        <dbReference type="ARBA" id="ARBA00048679"/>
    </source>
</evidence>
<dbReference type="GO" id="GO:0005737">
    <property type="term" value="C:cytoplasm"/>
    <property type="evidence" value="ECO:0007669"/>
    <property type="project" value="TreeGrafter"/>
</dbReference>
<evidence type="ECO:0000256" key="1">
    <source>
        <dbReference type="ARBA" id="ARBA00004340"/>
    </source>
</evidence>
<evidence type="ECO:0000256" key="5">
    <source>
        <dbReference type="ARBA" id="ARBA00022741"/>
    </source>
</evidence>
<accession>A0AA36EPC4</accession>
<keyword evidence="5 10" id="KW-0547">Nucleotide-binding</keyword>
<evidence type="ECO:0000256" key="4">
    <source>
        <dbReference type="ARBA" id="ARBA00022679"/>
    </source>
</evidence>
<keyword evidence="4" id="KW-0808">Transferase</keyword>
<feature type="compositionally biased region" description="Low complexity" evidence="11">
    <location>
        <begin position="40"/>
        <end position="49"/>
    </location>
</feature>
<name>A0AA36EPC4_LACSI</name>
<gene>
    <name evidence="12" type="ORF">LSALG_LOCUS41758</name>
</gene>
<feature type="region of interest" description="Disordered" evidence="11">
    <location>
        <begin position="1"/>
        <end position="65"/>
    </location>
</feature>
<dbReference type="InterPro" id="IPR017441">
    <property type="entry name" value="Protein_kinase_ATP_BS"/>
</dbReference>
<dbReference type="EMBL" id="OX465085">
    <property type="protein sequence ID" value="CAI9303312.1"/>
    <property type="molecule type" value="Genomic_DNA"/>
</dbReference>
<dbReference type="AlphaFoldDB" id="A0AA36EPC4"/>
<keyword evidence="13" id="KW-1185">Reference proteome</keyword>
<evidence type="ECO:0000256" key="2">
    <source>
        <dbReference type="ARBA" id="ARBA00012513"/>
    </source>
</evidence>
<evidence type="ECO:0000256" key="8">
    <source>
        <dbReference type="ARBA" id="ARBA00047899"/>
    </source>
</evidence>
<comment type="catalytic activity">
    <reaction evidence="9">
        <text>L-seryl-[protein] + ATP = O-phospho-L-seryl-[protein] + ADP + H(+)</text>
        <dbReference type="Rhea" id="RHEA:17989"/>
        <dbReference type="Rhea" id="RHEA-COMP:9863"/>
        <dbReference type="Rhea" id="RHEA-COMP:11604"/>
        <dbReference type="ChEBI" id="CHEBI:15378"/>
        <dbReference type="ChEBI" id="CHEBI:29999"/>
        <dbReference type="ChEBI" id="CHEBI:30616"/>
        <dbReference type="ChEBI" id="CHEBI:83421"/>
        <dbReference type="ChEBI" id="CHEBI:456216"/>
        <dbReference type="EC" id="2.7.11.1"/>
    </reaction>
</comment>
<keyword evidence="3" id="KW-0723">Serine/threonine-protein kinase</keyword>
<protein>
    <recommendedName>
        <fullName evidence="2">non-specific serine/threonine protein kinase</fullName>
        <ecNumber evidence="2">2.7.11.1</ecNumber>
    </recommendedName>
</protein>
<dbReference type="InterPro" id="IPR051138">
    <property type="entry name" value="PIM_Ser/Thr_kinase"/>
</dbReference>
<evidence type="ECO:0000256" key="3">
    <source>
        <dbReference type="ARBA" id="ARBA00022527"/>
    </source>
</evidence>
<dbReference type="Gene3D" id="3.30.200.20">
    <property type="entry name" value="Phosphorylase Kinase, domain 1"/>
    <property type="match status" value="2"/>
</dbReference>
<organism evidence="12 13">
    <name type="scientific">Lactuca saligna</name>
    <name type="common">Willowleaf lettuce</name>
    <dbReference type="NCBI Taxonomy" id="75948"/>
    <lineage>
        <taxon>Eukaryota</taxon>
        <taxon>Viridiplantae</taxon>
        <taxon>Streptophyta</taxon>
        <taxon>Embryophyta</taxon>
        <taxon>Tracheophyta</taxon>
        <taxon>Spermatophyta</taxon>
        <taxon>Magnoliopsida</taxon>
        <taxon>eudicotyledons</taxon>
        <taxon>Gunneridae</taxon>
        <taxon>Pentapetalae</taxon>
        <taxon>asterids</taxon>
        <taxon>campanulids</taxon>
        <taxon>Asterales</taxon>
        <taxon>Asteraceae</taxon>
        <taxon>Cichorioideae</taxon>
        <taxon>Cichorieae</taxon>
        <taxon>Lactucinae</taxon>
        <taxon>Lactuca</taxon>
    </lineage>
</organism>
<comment type="subcellular location">
    <subcellularLocation>
        <location evidence="1">Host cell</location>
    </subcellularLocation>
</comment>
<evidence type="ECO:0000313" key="13">
    <source>
        <dbReference type="Proteomes" id="UP001177003"/>
    </source>
</evidence>
<dbReference type="SUPFAM" id="SSF56112">
    <property type="entry name" value="Protein kinase-like (PK-like)"/>
    <property type="match status" value="2"/>
</dbReference>